<evidence type="ECO:0000256" key="1">
    <source>
        <dbReference type="ARBA" id="ARBA00004651"/>
    </source>
</evidence>
<evidence type="ECO:0000256" key="2">
    <source>
        <dbReference type="ARBA" id="ARBA00022475"/>
    </source>
</evidence>
<feature type="transmembrane region" description="Helical" evidence="6">
    <location>
        <begin position="92"/>
        <end position="115"/>
    </location>
</feature>
<dbReference type="EMBL" id="CP067420">
    <property type="protein sequence ID" value="QQP89483.1"/>
    <property type="molecule type" value="Genomic_DNA"/>
</dbReference>
<keyword evidence="2" id="KW-1003">Cell membrane</keyword>
<dbReference type="RefSeq" id="WP_201075758.1">
    <property type="nucleotide sequence ID" value="NZ_CP067420.1"/>
</dbReference>
<feature type="transmembrane region" description="Helical" evidence="6">
    <location>
        <begin position="250"/>
        <end position="275"/>
    </location>
</feature>
<evidence type="ECO:0000256" key="4">
    <source>
        <dbReference type="ARBA" id="ARBA00022989"/>
    </source>
</evidence>
<feature type="transmembrane region" description="Helical" evidence="6">
    <location>
        <begin position="62"/>
        <end position="80"/>
    </location>
</feature>
<gene>
    <name evidence="7" type="ORF">IGS68_26520</name>
</gene>
<evidence type="ECO:0000256" key="6">
    <source>
        <dbReference type="SAM" id="Phobius"/>
    </source>
</evidence>
<organism evidence="7 8">
    <name type="scientific">Skermanella cutis</name>
    <dbReference type="NCBI Taxonomy" id="2775420"/>
    <lineage>
        <taxon>Bacteria</taxon>
        <taxon>Pseudomonadati</taxon>
        <taxon>Pseudomonadota</taxon>
        <taxon>Alphaproteobacteria</taxon>
        <taxon>Rhodospirillales</taxon>
        <taxon>Azospirillaceae</taxon>
        <taxon>Skermanella</taxon>
    </lineage>
</organism>
<feature type="transmembrane region" description="Helical" evidence="6">
    <location>
        <begin position="177"/>
        <end position="195"/>
    </location>
</feature>
<accession>A0ABX7B5V9</accession>
<sequence>MVPPEAAAHAGEAQAIHDFWSAWAFDPLLVFLLGLASVLYARGVHRLWSRAGVGRGIRIWRVWAFACGMVLLTLAIVGPLDVLFSVHMTQHMVLMSAVAPLLVVGSPVVAFLAGLPGGWGNALSRWWNRRSWTRAFWNRVASPGTASIIQGLALFAWHLPKILELALVVDPVHDAMHISYLVAGLLFWWSLVRCYHQDVGPAFAGIGIVSTMMYMGFLSALLVFAPVPLYPAYIGRSEPWGLSALEDQQLAGLIMWVPASIPYFVGGLGLVAGYLNRLERRHPQSSGPQRNPDGTR</sequence>
<feature type="transmembrane region" description="Helical" evidence="6">
    <location>
        <begin position="20"/>
        <end position="41"/>
    </location>
</feature>
<keyword evidence="3 6" id="KW-0812">Transmembrane</keyword>
<feature type="transmembrane region" description="Helical" evidence="6">
    <location>
        <begin position="136"/>
        <end position="157"/>
    </location>
</feature>
<keyword evidence="8" id="KW-1185">Reference proteome</keyword>
<name>A0ABX7B5V9_9PROT</name>
<keyword evidence="4 6" id="KW-1133">Transmembrane helix</keyword>
<proteinExistence type="predicted"/>
<protein>
    <submittedName>
        <fullName evidence="7">Cytochrome c oxidase assembly protein</fullName>
    </submittedName>
</protein>
<comment type="subcellular location">
    <subcellularLocation>
        <location evidence="1">Cell membrane</location>
        <topology evidence="1">Multi-pass membrane protein</topology>
    </subcellularLocation>
</comment>
<feature type="transmembrane region" description="Helical" evidence="6">
    <location>
        <begin position="202"/>
        <end position="230"/>
    </location>
</feature>
<keyword evidence="5 6" id="KW-0472">Membrane</keyword>
<evidence type="ECO:0000256" key="3">
    <source>
        <dbReference type="ARBA" id="ARBA00022692"/>
    </source>
</evidence>
<reference evidence="7" key="1">
    <citation type="submission" date="2021-02" db="EMBL/GenBank/DDBJ databases">
        <title>Skermanella TT6 skin isolate.</title>
        <authorList>
            <person name="Lee K."/>
            <person name="Ganzorig M."/>
        </authorList>
    </citation>
    <scope>NUCLEOTIDE SEQUENCE</scope>
    <source>
        <strain evidence="7">TT6</strain>
    </source>
</reference>
<evidence type="ECO:0000313" key="8">
    <source>
        <dbReference type="Proteomes" id="UP000595197"/>
    </source>
</evidence>
<evidence type="ECO:0000256" key="5">
    <source>
        <dbReference type="ARBA" id="ARBA00023136"/>
    </source>
</evidence>
<evidence type="ECO:0000313" key="7">
    <source>
        <dbReference type="EMBL" id="QQP89483.1"/>
    </source>
</evidence>
<dbReference type="Pfam" id="PF09678">
    <property type="entry name" value="Caa3_CtaG"/>
    <property type="match status" value="1"/>
</dbReference>
<dbReference type="InterPro" id="IPR019108">
    <property type="entry name" value="Caa3_assmbl_CtaG-rel"/>
</dbReference>
<dbReference type="Proteomes" id="UP000595197">
    <property type="component" value="Chromosome"/>
</dbReference>